<evidence type="ECO:0000256" key="3">
    <source>
        <dbReference type="ARBA" id="ARBA00022525"/>
    </source>
</evidence>
<feature type="chain" id="PRO_5040490796" description="MD-2-related lipid-recognition domain-containing protein" evidence="6">
    <location>
        <begin position="22"/>
        <end position="151"/>
    </location>
</feature>
<dbReference type="InterPro" id="IPR039670">
    <property type="entry name" value="NPC2-like"/>
</dbReference>
<reference evidence="8" key="1">
    <citation type="submission" date="2022-01" db="EMBL/GenBank/DDBJ databases">
        <authorList>
            <person name="King R."/>
        </authorList>
    </citation>
    <scope>NUCLEOTIDE SEQUENCE</scope>
</reference>
<organism evidence="8 9">
    <name type="scientific">Ceutorhynchus assimilis</name>
    <name type="common">cabbage seed weevil</name>
    <dbReference type="NCBI Taxonomy" id="467358"/>
    <lineage>
        <taxon>Eukaryota</taxon>
        <taxon>Metazoa</taxon>
        <taxon>Ecdysozoa</taxon>
        <taxon>Arthropoda</taxon>
        <taxon>Hexapoda</taxon>
        <taxon>Insecta</taxon>
        <taxon>Pterygota</taxon>
        <taxon>Neoptera</taxon>
        <taxon>Endopterygota</taxon>
        <taxon>Coleoptera</taxon>
        <taxon>Polyphaga</taxon>
        <taxon>Cucujiformia</taxon>
        <taxon>Curculionidae</taxon>
        <taxon>Ceutorhynchinae</taxon>
        <taxon>Ceutorhynchus</taxon>
    </lineage>
</organism>
<dbReference type="GO" id="GO:0032367">
    <property type="term" value="P:intracellular cholesterol transport"/>
    <property type="evidence" value="ECO:0007669"/>
    <property type="project" value="InterPro"/>
</dbReference>
<gene>
    <name evidence="8" type="ORF">CEUTPL_LOCUS2938</name>
</gene>
<dbReference type="SUPFAM" id="SSF81296">
    <property type="entry name" value="E set domains"/>
    <property type="match status" value="1"/>
</dbReference>
<dbReference type="PROSITE" id="PS51257">
    <property type="entry name" value="PROKAR_LIPOPROTEIN"/>
    <property type="match status" value="1"/>
</dbReference>
<dbReference type="InterPro" id="IPR003172">
    <property type="entry name" value="ML_dom"/>
</dbReference>
<name>A0A9N9QLB9_9CUCU</name>
<protein>
    <recommendedName>
        <fullName evidence="7">MD-2-related lipid-recognition domain-containing protein</fullName>
    </recommendedName>
</protein>
<evidence type="ECO:0000256" key="5">
    <source>
        <dbReference type="ARBA" id="ARBA00023157"/>
    </source>
</evidence>
<evidence type="ECO:0000256" key="2">
    <source>
        <dbReference type="ARBA" id="ARBA00006370"/>
    </source>
</evidence>
<dbReference type="GO" id="GO:0032934">
    <property type="term" value="F:sterol binding"/>
    <property type="evidence" value="ECO:0007669"/>
    <property type="project" value="InterPro"/>
</dbReference>
<keyword evidence="5" id="KW-1015">Disulfide bond</keyword>
<comment type="similarity">
    <text evidence="2">Belongs to the NPC2 family.</text>
</comment>
<evidence type="ECO:0000313" key="9">
    <source>
        <dbReference type="Proteomes" id="UP001152799"/>
    </source>
</evidence>
<dbReference type="EMBL" id="OU892287">
    <property type="protein sequence ID" value="CAG9762254.1"/>
    <property type="molecule type" value="Genomic_DNA"/>
</dbReference>
<evidence type="ECO:0000256" key="1">
    <source>
        <dbReference type="ARBA" id="ARBA00004613"/>
    </source>
</evidence>
<dbReference type="PANTHER" id="PTHR11306:SF68">
    <property type="entry name" value="NPC INTRACELLULAR CHOLESTEROL TRANSPORTER 2"/>
    <property type="match status" value="1"/>
</dbReference>
<dbReference type="PANTHER" id="PTHR11306">
    <property type="entry name" value="NIEMANN PICK TYPE C2 PROTEIN NPC2-RELATED"/>
    <property type="match status" value="1"/>
</dbReference>
<dbReference type="Pfam" id="PF02221">
    <property type="entry name" value="E1_DerP2_DerF2"/>
    <property type="match status" value="1"/>
</dbReference>
<dbReference type="GO" id="GO:0005576">
    <property type="term" value="C:extracellular region"/>
    <property type="evidence" value="ECO:0007669"/>
    <property type="project" value="UniProtKB-SubCell"/>
</dbReference>
<dbReference type="InterPro" id="IPR033916">
    <property type="entry name" value="ML_Npc2-like"/>
</dbReference>
<dbReference type="Gene3D" id="2.60.40.770">
    <property type="match status" value="1"/>
</dbReference>
<dbReference type="Proteomes" id="UP001152799">
    <property type="component" value="Chromosome 11"/>
</dbReference>
<dbReference type="FunFam" id="2.60.40.770:FF:000001">
    <property type="entry name" value="NPC intracellular cholesterol transporter 2"/>
    <property type="match status" value="1"/>
</dbReference>
<sequence>MYIKSVLFASVLVVLISASCATWRACETVTNGVVSSVVVSKCLPNAKRCILKRNTNASMEIDFTPDIDADKITAEVKGYILGVPAPFNLPNPDGCTDSGITCPIKASSTYKYKAQIPILPSYPRVTVDIQWKLKDGEGKDIICAMIPAKIG</sequence>
<proteinExistence type="inferred from homology"/>
<keyword evidence="3" id="KW-0964">Secreted</keyword>
<feature type="signal peptide" evidence="6">
    <location>
        <begin position="1"/>
        <end position="21"/>
    </location>
</feature>
<accession>A0A9N9QLB9</accession>
<dbReference type="AlphaFoldDB" id="A0A9N9QLB9"/>
<evidence type="ECO:0000256" key="6">
    <source>
        <dbReference type="SAM" id="SignalP"/>
    </source>
</evidence>
<evidence type="ECO:0000256" key="4">
    <source>
        <dbReference type="ARBA" id="ARBA00022729"/>
    </source>
</evidence>
<dbReference type="InterPro" id="IPR014756">
    <property type="entry name" value="Ig_E-set"/>
</dbReference>
<dbReference type="CDD" id="cd00916">
    <property type="entry name" value="Npc2_like"/>
    <property type="match status" value="1"/>
</dbReference>
<keyword evidence="4 6" id="KW-0732">Signal</keyword>
<comment type="subcellular location">
    <subcellularLocation>
        <location evidence="1">Secreted</location>
    </subcellularLocation>
</comment>
<feature type="domain" description="MD-2-related lipid-recognition" evidence="7">
    <location>
        <begin position="23"/>
        <end position="148"/>
    </location>
</feature>
<dbReference type="OrthoDB" id="4937502at2759"/>
<dbReference type="SMART" id="SM00737">
    <property type="entry name" value="ML"/>
    <property type="match status" value="1"/>
</dbReference>
<evidence type="ECO:0000259" key="7">
    <source>
        <dbReference type="SMART" id="SM00737"/>
    </source>
</evidence>
<keyword evidence="9" id="KW-1185">Reference proteome</keyword>
<evidence type="ECO:0000313" key="8">
    <source>
        <dbReference type="EMBL" id="CAG9762254.1"/>
    </source>
</evidence>